<feature type="signal peptide" evidence="6">
    <location>
        <begin position="1"/>
        <end position="18"/>
    </location>
</feature>
<sequence>MHSFKCVLVLALLSLVGALQNPHQKAAKYLRKFTPPKFTKDAPRTLNGGLFLNQKTQRFAVRGNDLPEVDFNIGESYAGSLPITPGGNILGNNLWFWFFPSINPAAKKEIVIWLAGGPGCSSLQGVLQEHGPFLWQSGTSEPVSNPFSWNKLTNVIYIDQPVGTGFSQGNIPVNNETDVAKHFMGFWKNFVDTFSIQGYKIYLTGESYAGAYIPYIASAMLDNGNKTYFNVTGVQLNDPFINTLDVIQHASAVPALEKYNNVIGLDSNTIDYFKSKADSCGYKSYHAQHTTTFPPSGPIPAAPSSGELNECQLLAQIYGAALVANPCFNVYHITDFCPLLDDQVGFPYFPPAPGSSSKYFNRADVQRAIHAPRINYLVCDNNSNIFPDGDLSLPSSLGPLPSVIERTRNVIIAHGLLDFFFLADGTLISIQNMTWGDGLQGFQTAPSPVSNFFVPGSATAGSGLQGVTHTERGLTFVTINLSGHFNAMYTPAAAYRQLEFLLGRISSLEQQGPFTTG</sequence>
<protein>
    <recommendedName>
        <fullName evidence="6">Carboxypeptidase</fullName>
        <ecNumber evidence="6">3.4.16.-</ecNumber>
    </recommendedName>
</protein>
<organism evidence="7 8">
    <name type="scientific">Oculimacula yallundae</name>
    <dbReference type="NCBI Taxonomy" id="86028"/>
    <lineage>
        <taxon>Eukaryota</taxon>
        <taxon>Fungi</taxon>
        <taxon>Dikarya</taxon>
        <taxon>Ascomycota</taxon>
        <taxon>Pezizomycotina</taxon>
        <taxon>Leotiomycetes</taxon>
        <taxon>Helotiales</taxon>
        <taxon>Ploettnerulaceae</taxon>
        <taxon>Oculimacula</taxon>
    </lineage>
</organism>
<keyword evidence="4 6" id="KW-0378">Hydrolase</keyword>
<keyword evidence="3 6" id="KW-0645">Protease</keyword>
<dbReference type="EMBL" id="JAZHXI010000019">
    <property type="protein sequence ID" value="KAL2061428.1"/>
    <property type="molecule type" value="Genomic_DNA"/>
</dbReference>
<name>A0ABR4BUY8_9HELO</name>
<reference evidence="7 8" key="1">
    <citation type="journal article" date="2024" name="Commun. Biol.">
        <title>Comparative genomic analysis of thermophilic fungi reveals convergent evolutionary adaptations and gene losses.</title>
        <authorList>
            <person name="Steindorff A.S."/>
            <person name="Aguilar-Pontes M.V."/>
            <person name="Robinson A.J."/>
            <person name="Andreopoulos B."/>
            <person name="LaButti K."/>
            <person name="Kuo A."/>
            <person name="Mondo S."/>
            <person name="Riley R."/>
            <person name="Otillar R."/>
            <person name="Haridas S."/>
            <person name="Lipzen A."/>
            <person name="Grimwood J."/>
            <person name="Schmutz J."/>
            <person name="Clum A."/>
            <person name="Reid I.D."/>
            <person name="Moisan M.C."/>
            <person name="Butler G."/>
            <person name="Nguyen T.T.M."/>
            <person name="Dewar K."/>
            <person name="Conant G."/>
            <person name="Drula E."/>
            <person name="Henrissat B."/>
            <person name="Hansel C."/>
            <person name="Singer S."/>
            <person name="Hutchinson M.I."/>
            <person name="de Vries R.P."/>
            <person name="Natvig D.O."/>
            <person name="Powell A.J."/>
            <person name="Tsang A."/>
            <person name="Grigoriev I.V."/>
        </authorList>
    </citation>
    <scope>NUCLEOTIDE SEQUENCE [LARGE SCALE GENOMIC DNA]</scope>
    <source>
        <strain evidence="7 8">CBS 494.80</strain>
    </source>
</reference>
<dbReference type="PANTHER" id="PTHR11802">
    <property type="entry name" value="SERINE PROTEASE FAMILY S10 SERINE CARBOXYPEPTIDASE"/>
    <property type="match status" value="1"/>
</dbReference>
<dbReference type="SUPFAM" id="SSF53474">
    <property type="entry name" value="alpha/beta-Hydrolases"/>
    <property type="match status" value="1"/>
</dbReference>
<evidence type="ECO:0000256" key="5">
    <source>
        <dbReference type="ARBA" id="ARBA00023180"/>
    </source>
</evidence>
<evidence type="ECO:0000256" key="3">
    <source>
        <dbReference type="ARBA" id="ARBA00022670"/>
    </source>
</evidence>
<evidence type="ECO:0000256" key="1">
    <source>
        <dbReference type="ARBA" id="ARBA00009431"/>
    </source>
</evidence>
<dbReference type="PANTHER" id="PTHR11802:SF116">
    <property type="entry name" value="CARBOXYPEPTIDASE"/>
    <property type="match status" value="1"/>
</dbReference>
<dbReference type="InterPro" id="IPR029058">
    <property type="entry name" value="AB_hydrolase_fold"/>
</dbReference>
<comment type="caution">
    <text evidence="7">The sequence shown here is derived from an EMBL/GenBank/DDBJ whole genome shotgun (WGS) entry which is preliminary data.</text>
</comment>
<evidence type="ECO:0000256" key="4">
    <source>
        <dbReference type="ARBA" id="ARBA00022801"/>
    </source>
</evidence>
<accession>A0ABR4BUY8</accession>
<evidence type="ECO:0000313" key="8">
    <source>
        <dbReference type="Proteomes" id="UP001595075"/>
    </source>
</evidence>
<feature type="chain" id="PRO_5044954372" description="Carboxypeptidase" evidence="6">
    <location>
        <begin position="19"/>
        <end position="517"/>
    </location>
</feature>
<dbReference type="EC" id="3.4.16.-" evidence="6"/>
<dbReference type="PRINTS" id="PR00724">
    <property type="entry name" value="CRBOXYPTASEC"/>
</dbReference>
<evidence type="ECO:0000256" key="6">
    <source>
        <dbReference type="RuleBase" id="RU361156"/>
    </source>
</evidence>
<keyword evidence="2 6" id="KW-0121">Carboxypeptidase</keyword>
<proteinExistence type="inferred from homology"/>
<evidence type="ECO:0000256" key="2">
    <source>
        <dbReference type="ARBA" id="ARBA00022645"/>
    </source>
</evidence>
<dbReference type="InterPro" id="IPR001563">
    <property type="entry name" value="Peptidase_S10"/>
</dbReference>
<gene>
    <name evidence="7" type="ORF">VTL71DRAFT_7701</name>
</gene>
<keyword evidence="5" id="KW-0325">Glycoprotein</keyword>
<dbReference type="Gene3D" id="3.40.50.1820">
    <property type="entry name" value="alpha/beta hydrolase"/>
    <property type="match status" value="1"/>
</dbReference>
<dbReference type="PROSITE" id="PS00131">
    <property type="entry name" value="CARBOXYPEPT_SER_SER"/>
    <property type="match status" value="1"/>
</dbReference>
<keyword evidence="6" id="KW-0732">Signal</keyword>
<dbReference type="Pfam" id="PF00450">
    <property type="entry name" value="Peptidase_S10"/>
    <property type="match status" value="1"/>
</dbReference>
<comment type="similarity">
    <text evidence="1 6">Belongs to the peptidase S10 family.</text>
</comment>
<evidence type="ECO:0000313" key="7">
    <source>
        <dbReference type="EMBL" id="KAL2061428.1"/>
    </source>
</evidence>
<dbReference type="Proteomes" id="UP001595075">
    <property type="component" value="Unassembled WGS sequence"/>
</dbReference>
<keyword evidence="8" id="KW-1185">Reference proteome</keyword>
<dbReference type="InterPro" id="IPR018202">
    <property type="entry name" value="Ser_caboxypep_ser_AS"/>
</dbReference>